<evidence type="ECO:0000313" key="4">
    <source>
        <dbReference type="Proteomes" id="UP000273044"/>
    </source>
</evidence>
<keyword evidence="2" id="KW-0812">Transmembrane</keyword>
<feature type="transmembrane region" description="Helical" evidence="2">
    <location>
        <begin position="131"/>
        <end position="151"/>
    </location>
</feature>
<dbReference type="EMBL" id="LR134406">
    <property type="protein sequence ID" value="VEH71506.1"/>
    <property type="molecule type" value="Genomic_DNA"/>
</dbReference>
<gene>
    <name evidence="3" type="ORF">NCTC12967_02828</name>
</gene>
<name>A0A448N298_9ACTN</name>
<accession>A0A448N298</accession>
<evidence type="ECO:0000256" key="2">
    <source>
        <dbReference type="SAM" id="Phobius"/>
    </source>
</evidence>
<organism evidence="3 4">
    <name type="scientific">Arachnia propionica</name>
    <dbReference type="NCBI Taxonomy" id="1750"/>
    <lineage>
        <taxon>Bacteria</taxon>
        <taxon>Bacillati</taxon>
        <taxon>Actinomycetota</taxon>
        <taxon>Actinomycetes</taxon>
        <taxon>Propionibacteriales</taxon>
        <taxon>Propionibacteriaceae</taxon>
        <taxon>Arachnia</taxon>
    </lineage>
</organism>
<dbReference type="AlphaFoldDB" id="A0A448N298"/>
<sequence length="153" mass="16729">MLAAPMTEARADDSSSTASRSENGEFTDAEGKLRIDYEAAKRLYPERDLSVLAEAAKGGVTPPYSSGAEGIQEYASCVVKGSNPFIGFIDVDWKLLRTWVTQRNWGALARHLGKEVPKRAAKIGIKEVVKLNPWGIAVTLATSAIACVFWQQW</sequence>
<evidence type="ECO:0000256" key="1">
    <source>
        <dbReference type="SAM" id="MobiDB-lite"/>
    </source>
</evidence>
<reference evidence="3 4" key="1">
    <citation type="submission" date="2018-12" db="EMBL/GenBank/DDBJ databases">
        <authorList>
            <consortium name="Pathogen Informatics"/>
        </authorList>
    </citation>
    <scope>NUCLEOTIDE SEQUENCE [LARGE SCALE GENOMIC DNA]</scope>
    <source>
        <strain evidence="3 4">NCTC12967</strain>
    </source>
</reference>
<keyword evidence="4" id="KW-1185">Reference proteome</keyword>
<keyword evidence="2" id="KW-1133">Transmembrane helix</keyword>
<evidence type="ECO:0000313" key="3">
    <source>
        <dbReference type="EMBL" id="VEH71506.1"/>
    </source>
</evidence>
<keyword evidence="2" id="KW-0472">Membrane</keyword>
<proteinExistence type="predicted"/>
<feature type="region of interest" description="Disordered" evidence="1">
    <location>
        <begin position="1"/>
        <end position="27"/>
    </location>
</feature>
<dbReference type="Proteomes" id="UP000273044">
    <property type="component" value="Chromosome"/>
</dbReference>
<protein>
    <submittedName>
        <fullName evidence="3">Uncharacterized protein</fullName>
    </submittedName>
</protein>